<dbReference type="AlphaFoldDB" id="A0AA88EHD4"/>
<protein>
    <submittedName>
        <fullName evidence="2">Uncharacterized protein</fullName>
    </submittedName>
</protein>
<sequence>MCGSDVLGLADETAGGDTCGKVSEADLAFLGAGEGKLGVGREDDILKDVGALRTSHGHWSRRPPNPRRLRPSPLPKPQPALRSPTSRAPVVAQITEVAGVAGFWAKKIAATSPLTSSIESMSHPTPTSRAHRPLQLRRSLSQNHPPTITSRPRR</sequence>
<keyword evidence="3" id="KW-1185">Reference proteome</keyword>
<name>A0AA88EHD4_FICCA</name>
<evidence type="ECO:0000256" key="1">
    <source>
        <dbReference type="SAM" id="MobiDB-lite"/>
    </source>
</evidence>
<feature type="region of interest" description="Disordered" evidence="1">
    <location>
        <begin position="54"/>
        <end position="88"/>
    </location>
</feature>
<comment type="caution">
    <text evidence="2">The sequence shown here is derived from an EMBL/GenBank/DDBJ whole genome shotgun (WGS) entry which is preliminary data.</text>
</comment>
<organism evidence="2 3">
    <name type="scientific">Ficus carica</name>
    <name type="common">Common fig</name>
    <dbReference type="NCBI Taxonomy" id="3494"/>
    <lineage>
        <taxon>Eukaryota</taxon>
        <taxon>Viridiplantae</taxon>
        <taxon>Streptophyta</taxon>
        <taxon>Embryophyta</taxon>
        <taxon>Tracheophyta</taxon>
        <taxon>Spermatophyta</taxon>
        <taxon>Magnoliopsida</taxon>
        <taxon>eudicotyledons</taxon>
        <taxon>Gunneridae</taxon>
        <taxon>Pentapetalae</taxon>
        <taxon>rosids</taxon>
        <taxon>fabids</taxon>
        <taxon>Rosales</taxon>
        <taxon>Moraceae</taxon>
        <taxon>Ficeae</taxon>
        <taxon>Ficus</taxon>
    </lineage>
</organism>
<evidence type="ECO:0000313" key="2">
    <source>
        <dbReference type="EMBL" id="GMN68624.1"/>
    </source>
</evidence>
<feature type="non-terminal residue" evidence="2">
    <location>
        <position position="1"/>
    </location>
</feature>
<feature type="compositionally biased region" description="Polar residues" evidence="1">
    <location>
        <begin position="138"/>
        <end position="154"/>
    </location>
</feature>
<evidence type="ECO:0000313" key="3">
    <source>
        <dbReference type="Proteomes" id="UP001187192"/>
    </source>
</evidence>
<reference evidence="2" key="1">
    <citation type="submission" date="2023-07" db="EMBL/GenBank/DDBJ databases">
        <title>draft genome sequence of fig (Ficus carica).</title>
        <authorList>
            <person name="Takahashi T."/>
            <person name="Nishimura K."/>
        </authorList>
    </citation>
    <scope>NUCLEOTIDE SEQUENCE</scope>
</reference>
<accession>A0AA88EHD4</accession>
<feature type="compositionally biased region" description="Basic residues" evidence="1">
    <location>
        <begin position="55"/>
        <end position="70"/>
    </location>
</feature>
<feature type="region of interest" description="Disordered" evidence="1">
    <location>
        <begin position="114"/>
        <end position="154"/>
    </location>
</feature>
<feature type="compositionally biased region" description="Polar residues" evidence="1">
    <location>
        <begin position="114"/>
        <end position="128"/>
    </location>
</feature>
<gene>
    <name evidence="2" type="ORF">TIFTF001_037684</name>
</gene>
<dbReference type="EMBL" id="BTGU01000659">
    <property type="protein sequence ID" value="GMN68624.1"/>
    <property type="molecule type" value="Genomic_DNA"/>
</dbReference>
<dbReference type="Proteomes" id="UP001187192">
    <property type="component" value="Unassembled WGS sequence"/>
</dbReference>
<proteinExistence type="predicted"/>